<dbReference type="FunFam" id="3.40.50.300:FF:000425">
    <property type="entry name" value="Probable ABC transporter, ATP-binding subunit"/>
    <property type="match status" value="1"/>
</dbReference>
<dbReference type="GO" id="GO:0022857">
    <property type="term" value="F:transmembrane transporter activity"/>
    <property type="evidence" value="ECO:0007669"/>
    <property type="project" value="InterPro"/>
</dbReference>
<dbReference type="KEGG" id="bih:BIP78_1580"/>
<dbReference type="InterPro" id="IPR047641">
    <property type="entry name" value="ABC_transpr_MalK/UgpC-like"/>
</dbReference>
<dbReference type="InterPro" id="IPR008995">
    <property type="entry name" value="Mo/tungstate-bd_C_term_dom"/>
</dbReference>
<dbReference type="SUPFAM" id="SSF52540">
    <property type="entry name" value="P-loop containing nucleoside triphosphate hydrolases"/>
    <property type="match status" value="1"/>
</dbReference>
<keyword evidence="4 8" id="KW-0067">ATP-binding</keyword>
<feature type="domain" description="ABC transporter" evidence="7">
    <location>
        <begin position="3"/>
        <end position="243"/>
    </location>
</feature>
<dbReference type="PANTHER" id="PTHR43875">
    <property type="entry name" value="MALTODEXTRIN IMPORT ATP-BINDING PROTEIN MSMX"/>
    <property type="match status" value="1"/>
</dbReference>
<dbReference type="PROSITE" id="PS50893">
    <property type="entry name" value="ABC_TRANSPORTER_2"/>
    <property type="match status" value="1"/>
</dbReference>
<dbReference type="Gene3D" id="3.40.50.300">
    <property type="entry name" value="P-loop containing nucleotide triphosphate hydrolases"/>
    <property type="match status" value="1"/>
</dbReference>
<reference evidence="9" key="1">
    <citation type="submission" date="2018-12" db="EMBL/GenBank/DDBJ databases">
        <title>Complete genome sequence of an uncultured bacterium of the candidate phylum Bipolaricaulota.</title>
        <authorList>
            <person name="Kadnikov V.V."/>
            <person name="Mardanov A.V."/>
            <person name="Beletsky A.V."/>
            <person name="Frank Y.A."/>
            <person name="Karnachuk O.V."/>
            <person name="Ravin N.V."/>
        </authorList>
    </citation>
    <scope>NUCLEOTIDE SEQUENCE [LARGE SCALE GENOMIC DNA]</scope>
</reference>
<accession>A0A410FWA9</accession>
<keyword evidence="3" id="KW-0547">Nucleotide-binding</keyword>
<dbReference type="InterPro" id="IPR003439">
    <property type="entry name" value="ABC_transporter-like_ATP-bd"/>
</dbReference>
<dbReference type="GO" id="GO:0005524">
    <property type="term" value="F:ATP binding"/>
    <property type="evidence" value="ECO:0007669"/>
    <property type="project" value="UniProtKB-KW"/>
</dbReference>
<dbReference type="InterPro" id="IPR013611">
    <property type="entry name" value="Transp-assoc_OB_typ2"/>
</dbReference>
<dbReference type="AlphaFoldDB" id="A0A410FWA9"/>
<sequence>MQVSVAELTKTFRSKHEEVKALDRVSLITPPRKILTLLGPSGCGKTTLLRSIAGLENPDSGEIKVGDDVVWSKARGIAFPPERRGLGMVFQSYAIWPHMTVFDNVAYPLRLRKVPRHEVTRRVKAVLDMVQLGGLENRPATKLSGGQQQRVALARALVAEPKVILFDEPLSNLDAKLRESTRQELRAFITSLGLSSIYVTHDRVEALAISDEVAVMHRGAIVERGTPTELYFQSDNPFVVDFIGRANFVQATVVSYVGDGLALVDTPLGRMKAAAPPDLPPHGQATMYFRTESVERVQPGLPGEMNEFDGRVKAALFTGEAYEVRVEVNGVELLAKLGLADRVTEGDEVRFRVRPEWCRVLRPQS</sequence>
<evidence type="ECO:0000256" key="4">
    <source>
        <dbReference type="ARBA" id="ARBA00022840"/>
    </source>
</evidence>
<dbReference type="PANTHER" id="PTHR43875:SF15">
    <property type="entry name" value="TREHALOSE IMPORT ATP-BINDING PROTEIN SUGC"/>
    <property type="match status" value="1"/>
</dbReference>
<dbReference type="SUPFAM" id="SSF50331">
    <property type="entry name" value="MOP-like"/>
    <property type="match status" value="1"/>
</dbReference>
<evidence type="ECO:0000256" key="2">
    <source>
        <dbReference type="ARBA" id="ARBA00022475"/>
    </source>
</evidence>
<protein>
    <submittedName>
        <fullName evidence="8">Putrescine transport ATP-binding protein PotA</fullName>
    </submittedName>
</protein>
<keyword evidence="5" id="KW-1278">Translocase</keyword>
<evidence type="ECO:0000313" key="8">
    <source>
        <dbReference type="EMBL" id="QAA77346.1"/>
    </source>
</evidence>
<evidence type="ECO:0000256" key="1">
    <source>
        <dbReference type="ARBA" id="ARBA00022448"/>
    </source>
</evidence>
<dbReference type="GO" id="GO:0055052">
    <property type="term" value="C:ATP-binding cassette (ABC) transporter complex, substrate-binding subunit-containing"/>
    <property type="evidence" value="ECO:0007669"/>
    <property type="project" value="TreeGrafter"/>
</dbReference>
<keyword evidence="1" id="KW-0813">Transport</keyword>
<evidence type="ECO:0000313" key="9">
    <source>
        <dbReference type="Proteomes" id="UP000287233"/>
    </source>
</evidence>
<dbReference type="Pfam" id="PF00005">
    <property type="entry name" value="ABC_tran"/>
    <property type="match status" value="1"/>
</dbReference>
<evidence type="ECO:0000259" key="7">
    <source>
        <dbReference type="PROSITE" id="PS50893"/>
    </source>
</evidence>
<dbReference type="InterPro" id="IPR017871">
    <property type="entry name" value="ABC_transporter-like_CS"/>
</dbReference>
<dbReference type="Proteomes" id="UP000287233">
    <property type="component" value="Chromosome"/>
</dbReference>
<dbReference type="GO" id="GO:0015697">
    <property type="term" value="P:quaternary ammonium group transport"/>
    <property type="evidence" value="ECO:0007669"/>
    <property type="project" value="UniProtKB-ARBA"/>
</dbReference>
<dbReference type="InterPro" id="IPR003593">
    <property type="entry name" value="AAA+_ATPase"/>
</dbReference>
<evidence type="ECO:0000256" key="3">
    <source>
        <dbReference type="ARBA" id="ARBA00022741"/>
    </source>
</evidence>
<dbReference type="GO" id="GO:0016887">
    <property type="term" value="F:ATP hydrolysis activity"/>
    <property type="evidence" value="ECO:0007669"/>
    <property type="project" value="InterPro"/>
</dbReference>
<gene>
    <name evidence="8" type="ORF">BIP78_1580</name>
</gene>
<keyword evidence="6" id="KW-0472">Membrane</keyword>
<name>A0A410FWA9_BIPS1</name>
<dbReference type="SMART" id="SM00382">
    <property type="entry name" value="AAA"/>
    <property type="match status" value="1"/>
</dbReference>
<evidence type="ECO:0000256" key="5">
    <source>
        <dbReference type="ARBA" id="ARBA00022967"/>
    </source>
</evidence>
<keyword evidence="2" id="KW-1003">Cell membrane</keyword>
<dbReference type="InterPro" id="IPR027417">
    <property type="entry name" value="P-loop_NTPase"/>
</dbReference>
<dbReference type="EMBL" id="CP034928">
    <property type="protein sequence ID" value="QAA77346.1"/>
    <property type="molecule type" value="Genomic_DNA"/>
</dbReference>
<dbReference type="PROSITE" id="PS00211">
    <property type="entry name" value="ABC_TRANSPORTER_1"/>
    <property type="match status" value="1"/>
</dbReference>
<proteinExistence type="predicted"/>
<dbReference type="Pfam" id="PF08402">
    <property type="entry name" value="TOBE_2"/>
    <property type="match status" value="1"/>
</dbReference>
<evidence type="ECO:0000256" key="6">
    <source>
        <dbReference type="ARBA" id="ARBA00023136"/>
    </source>
</evidence>
<organism evidence="8 9">
    <name type="scientific">Bipolaricaulis sibiricus</name>
    <dbReference type="NCBI Taxonomy" id="2501609"/>
    <lineage>
        <taxon>Bacteria</taxon>
        <taxon>Candidatus Bipolaricaulota</taxon>
        <taxon>Candidatus Bipolaricaulia</taxon>
        <taxon>Candidatus Bipolaricaulales</taxon>
        <taxon>Candidatus Bipolaricaulaceae</taxon>
        <taxon>Candidatus Bipolaricaulis</taxon>
    </lineage>
</organism>